<keyword evidence="6" id="KW-1185">Reference proteome</keyword>
<dbReference type="PROSITE" id="PS01031">
    <property type="entry name" value="SHSP"/>
    <property type="match status" value="1"/>
</dbReference>
<dbReference type="PANTHER" id="PTHR11527">
    <property type="entry name" value="HEAT-SHOCK PROTEIN 20 FAMILY MEMBER"/>
    <property type="match status" value="1"/>
</dbReference>
<dbReference type="Proteomes" id="UP000030755">
    <property type="component" value="Unassembled WGS sequence"/>
</dbReference>
<dbReference type="Gene3D" id="2.60.40.790">
    <property type="match status" value="1"/>
</dbReference>
<keyword evidence="1" id="KW-0346">Stress response</keyword>
<proteinExistence type="inferred from homology"/>
<dbReference type="Pfam" id="PF00011">
    <property type="entry name" value="HSP20"/>
    <property type="match status" value="1"/>
</dbReference>
<evidence type="ECO:0000313" key="6">
    <source>
        <dbReference type="Proteomes" id="UP000030755"/>
    </source>
</evidence>
<protein>
    <recommendedName>
        <fullName evidence="4">SHSP domain-containing protein</fullName>
    </recommendedName>
</protein>
<organism evidence="5 6">
    <name type="scientific">Rozella allomycis (strain CSF55)</name>
    <dbReference type="NCBI Taxonomy" id="988480"/>
    <lineage>
        <taxon>Eukaryota</taxon>
        <taxon>Fungi</taxon>
        <taxon>Fungi incertae sedis</taxon>
        <taxon>Cryptomycota</taxon>
        <taxon>Cryptomycota incertae sedis</taxon>
        <taxon>Rozella</taxon>
    </lineage>
</organism>
<dbReference type="SUPFAM" id="SSF49764">
    <property type="entry name" value="HSP20-like chaperones"/>
    <property type="match status" value="1"/>
</dbReference>
<dbReference type="STRING" id="988480.A0A075AX50"/>
<comment type="similarity">
    <text evidence="2 3">Belongs to the small heat shock protein (HSP20) family.</text>
</comment>
<dbReference type="OrthoDB" id="1431247at2759"/>
<name>A0A075AX50_ROZAC</name>
<feature type="domain" description="SHSP" evidence="4">
    <location>
        <begin position="54"/>
        <end position="170"/>
    </location>
</feature>
<dbReference type="InterPro" id="IPR002068">
    <property type="entry name" value="A-crystallin/Hsp20_dom"/>
</dbReference>
<accession>A0A075AX50</accession>
<dbReference type="InterPro" id="IPR031107">
    <property type="entry name" value="Small_HSP"/>
</dbReference>
<dbReference type="AlphaFoldDB" id="A0A075AX50"/>
<dbReference type="EMBL" id="KE561067">
    <property type="protein sequence ID" value="EPZ33302.1"/>
    <property type="molecule type" value="Genomic_DNA"/>
</dbReference>
<dbReference type="CDD" id="cd06464">
    <property type="entry name" value="ACD_sHsps-like"/>
    <property type="match status" value="1"/>
</dbReference>
<evidence type="ECO:0000259" key="4">
    <source>
        <dbReference type="PROSITE" id="PS01031"/>
    </source>
</evidence>
<dbReference type="HOGENOM" id="CLU_1571535_0_0_1"/>
<gene>
    <name evidence="5" type="ORF">O9G_001714</name>
</gene>
<reference evidence="5 6" key="1">
    <citation type="journal article" date="2013" name="Curr. Biol.">
        <title>Shared signatures of parasitism and phylogenomics unite Cryptomycota and microsporidia.</title>
        <authorList>
            <person name="James T.Y."/>
            <person name="Pelin A."/>
            <person name="Bonen L."/>
            <person name="Ahrendt S."/>
            <person name="Sain D."/>
            <person name="Corradi N."/>
            <person name="Stajich J.E."/>
        </authorList>
    </citation>
    <scope>NUCLEOTIDE SEQUENCE [LARGE SCALE GENOMIC DNA]</scope>
    <source>
        <strain evidence="5 6">CSF55</strain>
    </source>
</reference>
<evidence type="ECO:0000256" key="3">
    <source>
        <dbReference type="RuleBase" id="RU003616"/>
    </source>
</evidence>
<sequence length="170" mass="19513">MQSYEDYIQQHFEDLLGDIPLDFLPILTGSTPSNAIPEMLERKEGAPRKTEFQKHTKSKHFDIDLLAFPDHYEVYAELPGISKKDINIHVNDKHLLSIEVSKIEPKTEMAEGTPKALIRERKYGDMKRVLRLSRDADVETDLKADLADGVLKIMIPRSKPEMKSKKIEVL</sequence>
<dbReference type="InterPro" id="IPR008978">
    <property type="entry name" value="HSP20-like_chaperone"/>
</dbReference>
<evidence type="ECO:0000313" key="5">
    <source>
        <dbReference type="EMBL" id="EPZ33302.1"/>
    </source>
</evidence>
<evidence type="ECO:0000256" key="1">
    <source>
        <dbReference type="ARBA" id="ARBA00023016"/>
    </source>
</evidence>
<evidence type="ECO:0000256" key="2">
    <source>
        <dbReference type="PROSITE-ProRule" id="PRU00285"/>
    </source>
</evidence>